<dbReference type="RefSeq" id="WP_156712693.1">
    <property type="nucleotide sequence ID" value="NZ_WPHG01000002.1"/>
</dbReference>
<name>A0A844QGM8_9HYPH</name>
<keyword evidence="1" id="KW-0812">Transmembrane</keyword>
<dbReference type="GO" id="GO:0016020">
    <property type="term" value="C:membrane"/>
    <property type="evidence" value="ECO:0007669"/>
    <property type="project" value="InterPro"/>
</dbReference>
<keyword evidence="1" id="KW-0472">Membrane</keyword>
<feature type="transmembrane region" description="Helical" evidence="1">
    <location>
        <begin position="241"/>
        <end position="258"/>
    </location>
</feature>
<keyword evidence="1" id="KW-1133">Transmembrane helix</keyword>
<feature type="transmembrane region" description="Helical" evidence="1">
    <location>
        <begin position="209"/>
        <end position="229"/>
    </location>
</feature>
<organism evidence="3 4">
    <name type="scientific">Nitratireductor arenosus</name>
    <dbReference type="NCBI Taxonomy" id="2682096"/>
    <lineage>
        <taxon>Bacteria</taxon>
        <taxon>Pseudomonadati</taxon>
        <taxon>Pseudomonadota</taxon>
        <taxon>Alphaproteobacteria</taxon>
        <taxon>Hyphomicrobiales</taxon>
        <taxon>Phyllobacteriaceae</taxon>
        <taxon>Nitratireductor</taxon>
    </lineage>
</organism>
<dbReference type="PANTHER" id="PTHR22911">
    <property type="entry name" value="ACYL-MALONYL CONDENSING ENZYME-RELATED"/>
    <property type="match status" value="1"/>
</dbReference>
<dbReference type="PANTHER" id="PTHR22911:SF135">
    <property type="entry name" value="BLR4310 PROTEIN"/>
    <property type="match status" value="1"/>
</dbReference>
<comment type="caution">
    <text evidence="3">The sequence shown here is derived from an EMBL/GenBank/DDBJ whole genome shotgun (WGS) entry which is preliminary data.</text>
</comment>
<dbReference type="EMBL" id="WPHG01000002">
    <property type="protein sequence ID" value="MVA97774.1"/>
    <property type="molecule type" value="Genomic_DNA"/>
</dbReference>
<protein>
    <submittedName>
        <fullName evidence="3">EamA family transporter</fullName>
    </submittedName>
</protein>
<dbReference type="InterPro" id="IPR037185">
    <property type="entry name" value="EmrE-like"/>
</dbReference>
<evidence type="ECO:0000313" key="4">
    <source>
        <dbReference type="Proteomes" id="UP000463224"/>
    </source>
</evidence>
<feature type="transmembrane region" description="Helical" evidence="1">
    <location>
        <begin position="40"/>
        <end position="60"/>
    </location>
</feature>
<dbReference type="Proteomes" id="UP000463224">
    <property type="component" value="Unassembled WGS sequence"/>
</dbReference>
<feature type="transmembrane region" description="Helical" evidence="1">
    <location>
        <begin position="96"/>
        <end position="116"/>
    </location>
</feature>
<dbReference type="Pfam" id="PF00892">
    <property type="entry name" value="EamA"/>
    <property type="match status" value="2"/>
</dbReference>
<gene>
    <name evidence="3" type="ORF">GN330_11015</name>
</gene>
<feature type="domain" description="EamA" evidence="2">
    <location>
        <begin position="8"/>
        <end position="140"/>
    </location>
</feature>
<feature type="domain" description="EamA" evidence="2">
    <location>
        <begin position="152"/>
        <end position="280"/>
    </location>
</feature>
<evidence type="ECO:0000313" key="3">
    <source>
        <dbReference type="EMBL" id="MVA97774.1"/>
    </source>
</evidence>
<dbReference type="InterPro" id="IPR000620">
    <property type="entry name" value="EamA_dom"/>
</dbReference>
<keyword evidence="4" id="KW-1185">Reference proteome</keyword>
<dbReference type="AlphaFoldDB" id="A0A844QGM8"/>
<feature type="transmembrane region" description="Helical" evidence="1">
    <location>
        <begin position="264"/>
        <end position="282"/>
    </location>
</feature>
<dbReference type="SUPFAM" id="SSF103481">
    <property type="entry name" value="Multidrug resistance efflux transporter EmrE"/>
    <property type="match status" value="2"/>
</dbReference>
<feature type="transmembrane region" description="Helical" evidence="1">
    <location>
        <begin position="72"/>
        <end position="90"/>
    </location>
</feature>
<feature type="transmembrane region" description="Helical" evidence="1">
    <location>
        <begin position="175"/>
        <end position="197"/>
    </location>
</feature>
<evidence type="ECO:0000256" key="1">
    <source>
        <dbReference type="SAM" id="Phobius"/>
    </source>
</evidence>
<evidence type="ECO:0000259" key="2">
    <source>
        <dbReference type="Pfam" id="PF00892"/>
    </source>
</evidence>
<reference evidence="3 4" key="1">
    <citation type="submission" date="2019-12" db="EMBL/GenBank/DDBJ databases">
        <title>Nitratireductor arenosus sp. nov., Isolated from sea sand, Jeju island, South Korea.</title>
        <authorList>
            <person name="Kim W."/>
        </authorList>
    </citation>
    <scope>NUCLEOTIDE SEQUENCE [LARGE SCALE GENOMIC DNA]</scope>
    <source>
        <strain evidence="3 4">CAU 1489</strain>
    </source>
</reference>
<proteinExistence type="predicted"/>
<sequence>MHLSPNLSGALTMAIAMAAFTVNDAVVKLVSTELNMGQIMLVRGIVATLLVALLAWRAGVANKLSGIRNPMVLLRVAAEIGATVSFLLALQRLPLANVTAVLQVLPLAVTMGAALVFAEPVGWRRWSAILAGFAGVLIIIRPGFEGFSAFSLLALLAVMFCTVRDLATRRIHADVPTLLVSTLSAVGVTIIGGLLVVPLGGWKPLDGGQFGTLAVAAVMVLVGYQCVIVSMRSGDISFVAPYRYTGLLWALVLGYAIFGDVPDAAMIAGAVIVVGSGLFTLYREQVRGPRKPAAESTGPTMSPDGL</sequence>
<accession>A0A844QGM8</accession>